<reference evidence="2" key="1">
    <citation type="submission" date="2017-05" db="EMBL/GenBank/DDBJ databases">
        <authorList>
            <person name="Rodrigo-Torres L."/>
            <person name="Arahal R. D."/>
            <person name="Lucena T."/>
        </authorList>
    </citation>
    <scope>NUCLEOTIDE SEQUENCE [LARGE SCALE GENOMIC DNA]</scope>
    <source>
        <strain evidence="2">CECT 8868</strain>
    </source>
</reference>
<organism evidence="1 2">
    <name type="scientific">Octadecabacter ascidiaceicola</name>
    <dbReference type="NCBI Taxonomy" id="1655543"/>
    <lineage>
        <taxon>Bacteria</taxon>
        <taxon>Pseudomonadati</taxon>
        <taxon>Pseudomonadota</taxon>
        <taxon>Alphaproteobacteria</taxon>
        <taxon>Rhodobacterales</taxon>
        <taxon>Roseobacteraceae</taxon>
        <taxon>Octadecabacter</taxon>
    </lineage>
</organism>
<evidence type="ECO:0008006" key="3">
    <source>
        <dbReference type="Google" id="ProtNLM"/>
    </source>
</evidence>
<dbReference type="Proteomes" id="UP000203464">
    <property type="component" value="Unassembled WGS sequence"/>
</dbReference>
<evidence type="ECO:0000313" key="2">
    <source>
        <dbReference type="Proteomes" id="UP000203464"/>
    </source>
</evidence>
<name>A0A238K2N2_9RHOB</name>
<keyword evidence="2" id="KW-1185">Reference proteome</keyword>
<evidence type="ECO:0000313" key="1">
    <source>
        <dbReference type="EMBL" id="SMX37149.1"/>
    </source>
</evidence>
<dbReference type="AlphaFoldDB" id="A0A238K2N2"/>
<protein>
    <recommendedName>
        <fullName evidence="3">Transposase</fullName>
    </recommendedName>
</protein>
<proteinExistence type="predicted"/>
<gene>
    <name evidence="1" type="ORF">OCA8868_01298</name>
</gene>
<dbReference type="EMBL" id="FXYD01000002">
    <property type="protein sequence ID" value="SMX37149.1"/>
    <property type="molecule type" value="Genomic_DNA"/>
</dbReference>
<sequence length="110" mass="12507">MKARFTDEQIIAMIKEQEAGEKTADVWGAIQTCPWRMPESKQNSYWPTMHWRKGRLCLKGQSSRLLRPEKTSSPTANAAISHEPWPTIAVCCISISLSKVMFVRLAELKS</sequence>
<accession>A0A238K2N2</accession>